<name>A0A077F8K1_9PSED</name>
<dbReference type="eggNOG" id="COG3545">
    <property type="taxonomic scope" value="Bacteria"/>
</dbReference>
<keyword evidence="1" id="KW-0378">Hydrolase</keyword>
<reference evidence="1 2" key="1">
    <citation type="submission" date="2014-07" db="EMBL/GenBank/DDBJ databases">
        <authorList>
            <person name="Lee K."/>
            <person name="Lim J.Y."/>
            <person name="Hwang I."/>
        </authorList>
    </citation>
    <scope>NUCLEOTIDE SEQUENCE [LARGE SCALE GENOMIC DNA]</scope>
    <source>
        <strain evidence="1 2">KL28</strain>
    </source>
</reference>
<protein>
    <submittedName>
        <fullName evidence="1">Alpha/beta fold family hydrolase</fullName>
    </submittedName>
</protein>
<dbReference type="SUPFAM" id="SSF53474">
    <property type="entry name" value="alpha/beta-Hydrolases"/>
    <property type="match status" value="1"/>
</dbReference>
<evidence type="ECO:0000313" key="1">
    <source>
        <dbReference type="EMBL" id="AIL61807.1"/>
    </source>
</evidence>
<organism evidence="1 2">
    <name type="scientific">Pseudomonas alkylphenolica</name>
    <dbReference type="NCBI Taxonomy" id="237609"/>
    <lineage>
        <taxon>Bacteria</taxon>
        <taxon>Pseudomonadati</taxon>
        <taxon>Pseudomonadota</taxon>
        <taxon>Gammaproteobacteria</taxon>
        <taxon>Pseudomonadales</taxon>
        <taxon>Pseudomonadaceae</taxon>
        <taxon>Pseudomonas</taxon>
    </lineage>
</organism>
<dbReference type="Gene3D" id="3.40.50.1820">
    <property type="entry name" value="alpha/beta hydrolase"/>
    <property type="match status" value="1"/>
</dbReference>
<proteinExistence type="predicted"/>
<dbReference type="AlphaFoldDB" id="A0A077F8K1"/>
<dbReference type="Pfam" id="PF06821">
    <property type="entry name" value="Ser_hydrolase"/>
    <property type="match status" value="1"/>
</dbReference>
<dbReference type="EMBL" id="CP009048">
    <property type="protein sequence ID" value="AIL61807.1"/>
    <property type="molecule type" value="Genomic_DNA"/>
</dbReference>
<dbReference type="Proteomes" id="UP000028931">
    <property type="component" value="Chromosome"/>
</dbReference>
<dbReference type="InterPro" id="IPR029058">
    <property type="entry name" value="AB_hydrolase_fold"/>
</dbReference>
<dbReference type="HOGENOM" id="CLU_088863_2_2_6"/>
<accession>A0A077F8K1</accession>
<dbReference type="InterPro" id="IPR010662">
    <property type="entry name" value="RBBP9/YdeN"/>
</dbReference>
<evidence type="ECO:0000313" key="2">
    <source>
        <dbReference type="Proteomes" id="UP000028931"/>
    </source>
</evidence>
<dbReference type="OrthoDB" id="9804993at2"/>
<dbReference type="RefSeq" id="WP_038611027.1">
    <property type="nucleotide sequence ID" value="NZ_CP009048.1"/>
</dbReference>
<dbReference type="KEGG" id="palk:PSAKL28_26130"/>
<sequence length="188" mass="20136">MERLHTAATVLIVPGLRDHVAEHWQTLLQARLANVRSVPPLQVNGLDCNARVEAIQRELEQIDGEVVLVAHSAGVLMVAHWAARYDRPIKGALLAAPPDLNAQWPAAYPSPDTLRANGWAPLPITPLPFSSIVAASSNDHLASLEAVTAMAEGWGSDLELLGAVGHLNPAAGFGPWPQAETFIQMLDC</sequence>
<dbReference type="GO" id="GO:0016787">
    <property type="term" value="F:hydrolase activity"/>
    <property type="evidence" value="ECO:0007669"/>
    <property type="project" value="UniProtKB-KW"/>
</dbReference>
<gene>
    <name evidence="1" type="ORF">PSAKL28_26130</name>
</gene>